<keyword evidence="1" id="KW-0472">Membrane</keyword>
<keyword evidence="1" id="KW-1133">Transmembrane helix</keyword>
<evidence type="ECO:0000313" key="3">
    <source>
        <dbReference type="Proteomes" id="UP001333102"/>
    </source>
</evidence>
<dbReference type="RefSeq" id="WP_324669825.1">
    <property type="nucleotide sequence ID" value="NZ_CP141614.1"/>
</dbReference>
<gene>
    <name evidence="2" type="ORF">VLY81_04450</name>
</gene>
<reference evidence="3" key="1">
    <citation type="submission" date="2023-12" db="EMBL/GenBank/DDBJ databases">
        <title>Novel isolates from deep terrestrial aquifers shed light on the physiology and ecology of the class Limnochordia.</title>
        <authorList>
            <person name="Karnachuk O.V."/>
            <person name="Lukina A.P."/>
            <person name="Avakyan M.R."/>
            <person name="Kadnikov V."/>
            <person name="Begmatov S."/>
            <person name="Beletsky A.V."/>
            <person name="Mardanov A.V."/>
            <person name="Ravin N.V."/>
        </authorList>
    </citation>
    <scope>NUCLEOTIDE SEQUENCE [LARGE SCALE GENOMIC DNA]</scope>
    <source>
        <strain evidence="3">LN</strain>
    </source>
</reference>
<organism evidence="2 3">
    <name type="scientific">Geochorda subterranea</name>
    <dbReference type="NCBI Taxonomy" id="3109564"/>
    <lineage>
        <taxon>Bacteria</taxon>
        <taxon>Bacillati</taxon>
        <taxon>Bacillota</taxon>
        <taxon>Limnochordia</taxon>
        <taxon>Limnochordales</taxon>
        <taxon>Geochordaceae</taxon>
        <taxon>Geochorda</taxon>
    </lineage>
</organism>
<feature type="transmembrane region" description="Helical" evidence="1">
    <location>
        <begin position="49"/>
        <end position="72"/>
    </location>
</feature>
<accession>A0ABZ1BRL4</accession>
<proteinExistence type="predicted"/>
<protein>
    <submittedName>
        <fullName evidence="2">Uncharacterized protein</fullName>
    </submittedName>
</protein>
<evidence type="ECO:0000256" key="1">
    <source>
        <dbReference type="SAM" id="Phobius"/>
    </source>
</evidence>
<sequence>MSRAADGMALVPTWATAVGLALAVAGAGGGRALTPGGRWRRPSWEPWSSVPGAAVAALLVGFFVSGSSLTAWRRRVRGAVRARGHRRAGTPARCWPTAASPPWPRLRGSWP</sequence>
<dbReference type="EMBL" id="CP141614">
    <property type="protein sequence ID" value="WRP15422.1"/>
    <property type="molecule type" value="Genomic_DNA"/>
</dbReference>
<evidence type="ECO:0000313" key="2">
    <source>
        <dbReference type="EMBL" id="WRP15422.1"/>
    </source>
</evidence>
<keyword evidence="3" id="KW-1185">Reference proteome</keyword>
<dbReference type="Proteomes" id="UP001333102">
    <property type="component" value="Chromosome"/>
</dbReference>
<name>A0ABZ1BRL4_9FIRM</name>
<keyword evidence="1" id="KW-0812">Transmembrane</keyword>